<name>A0A5M3N6N4_CONPW</name>
<protein>
    <recommendedName>
        <fullName evidence="4">Trypsin-like serine protease</fullName>
    </recommendedName>
</protein>
<dbReference type="OrthoDB" id="10054765at2759"/>
<dbReference type="RefSeq" id="XP_007763295.1">
    <property type="nucleotide sequence ID" value="XM_007765105.1"/>
</dbReference>
<proteinExistence type="predicted"/>
<feature type="region of interest" description="Disordered" evidence="1">
    <location>
        <begin position="41"/>
        <end position="75"/>
    </location>
</feature>
<dbReference type="InterPro" id="IPR009003">
    <property type="entry name" value="Peptidase_S1_PA"/>
</dbReference>
<dbReference type="EMBL" id="JH711573">
    <property type="protein sequence ID" value="EIW86505.1"/>
    <property type="molecule type" value="Genomic_DNA"/>
</dbReference>
<evidence type="ECO:0008006" key="4">
    <source>
        <dbReference type="Google" id="ProtNLM"/>
    </source>
</evidence>
<reference evidence="3" key="1">
    <citation type="journal article" date="2012" name="Science">
        <title>The Paleozoic origin of enzymatic lignin decomposition reconstructed from 31 fungal genomes.</title>
        <authorList>
            <person name="Floudas D."/>
            <person name="Binder M."/>
            <person name="Riley R."/>
            <person name="Barry K."/>
            <person name="Blanchette R.A."/>
            <person name="Henrissat B."/>
            <person name="Martinez A.T."/>
            <person name="Otillar R."/>
            <person name="Spatafora J.W."/>
            <person name="Yadav J.S."/>
            <person name="Aerts A."/>
            <person name="Benoit I."/>
            <person name="Boyd A."/>
            <person name="Carlson A."/>
            <person name="Copeland A."/>
            <person name="Coutinho P.M."/>
            <person name="de Vries R.P."/>
            <person name="Ferreira P."/>
            <person name="Findley K."/>
            <person name="Foster B."/>
            <person name="Gaskell J."/>
            <person name="Glotzer D."/>
            <person name="Gorecki P."/>
            <person name="Heitman J."/>
            <person name="Hesse C."/>
            <person name="Hori C."/>
            <person name="Igarashi K."/>
            <person name="Jurgens J.A."/>
            <person name="Kallen N."/>
            <person name="Kersten P."/>
            <person name="Kohler A."/>
            <person name="Kuees U."/>
            <person name="Kumar T.K.A."/>
            <person name="Kuo A."/>
            <person name="LaButti K."/>
            <person name="Larrondo L.F."/>
            <person name="Lindquist E."/>
            <person name="Ling A."/>
            <person name="Lombard V."/>
            <person name="Lucas S."/>
            <person name="Lundell T."/>
            <person name="Martin R."/>
            <person name="McLaughlin D.J."/>
            <person name="Morgenstern I."/>
            <person name="Morin E."/>
            <person name="Murat C."/>
            <person name="Nagy L.G."/>
            <person name="Nolan M."/>
            <person name="Ohm R.A."/>
            <person name="Patyshakuliyeva A."/>
            <person name="Rokas A."/>
            <person name="Ruiz-Duenas F.J."/>
            <person name="Sabat G."/>
            <person name="Salamov A."/>
            <person name="Samejima M."/>
            <person name="Schmutz J."/>
            <person name="Slot J.C."/>
            <person name="St John F."/>
            <person name="Stenlid J."/>
            <person name="Sun H."/>
            <person name="Sun S."/>
            <person name="Syed K."/>
            <person name="Tsang A."/>
            <person name="Wiebenga A."/>
            <person name="Young D."/>
            <person name="Pisabarro A."/>
            <person name="Eastwood D.C."/>
            <person name="Martin F."/>
            <person name="Cullen D."/>
            <person name="Grigoriev I.V."/>
            <person name="Hibbett D.S."/>
        </authorList>
    </citation>
    <scope>NUCLEOTIDE SEQUENCE [LARGE SCALE GENOMIC DNA]</scope>
    <source>
        <strain evidence="3">RWD-64-598 SS2</strain>
    </source>
</reference>
<dbReference type="AlphaFoldDB" id="A0A5M3N6N4"/>
<dbReference type="Pfam" id="PF13365">
    <property type="entry name" value="Trypsin_2"/>
    <property type="match status" value="1"/>
</dbReference>
<feature type="compositionally biased region" description="Pro residues" evidence="1">
    <location>
        <begin position="44"/>
        <end position="59"/>
    </location>
</feature>
<comment type="caution">
    <text evidence="2">The sequence shown here is derived from an EMBL/GenBank/DDBJ whole genome shotgun (WGS) entry which is preliminary data.</text>
</comment>
<sequence length="433" mass="46027">MHRLATVARSSVPCVRRATRIGPAAATRQYATTWDSFVQAIPSRRPPAPDQSPSFPSPAWPGGSTGAPPPPLEPLAPQLRERIVRSLNARLRSRMDLPGLAADYELREGQVLKQTLKYESRPGRERRVRCGGVGEDADVIESEKGAAKGMLTRASSGTRTNGRRGREEDAGQREEGVVMVVHAAQKGEAVESSACSGFVIGKEGSKLVVSCTHTFHQIKHSDLLHPDPFPLTTPIDAGSSGTLVCIDDAVADIVGQPREFLYPAAGIASALHSSDLLILSVPSLPDVHTLPVSPYPAPVGSRVAVHCATHTEPPRWVAEQDGWRWWTGGVWARWAPGEIIGYRNSHGGRSETGTYDQLAQVLFRPAPPPGSSGGPIVDAASGAVVGVALGTTRLSTGETVGWGAPAESIFEMFKLPGLHLQGKAGTKEGEEEA</sequence>
<gene>
    <name evidence="2" type="ORF">CONPUDRAFT_161241</name>
</gene>
<organism evidence="2 3">
    <name type="scientific">Coniophora puteana (strain RWD-64-598)</name>
    <name type="common">Brown rot fungus</name>
    <dbReference type="NCBI Taxonomy" id="741705"/>
    <lineage>
        <taxon>Eukaryota</taxon>
        <taxon>Fungi</taxon>
        <taxon>Dikarya</taxon>
        <taxon>Basidiomycota</taxon>
        <taxon>Agaricomycotina</taxon>
        <taxon>Agaricomycetes</taxon>
        <taxon>Agaricomycetidae</taxon>
        <taxon>Boletales</taxon>
        <taxon>Coniophorineae</taxon>
        <taxon>Coniophoraceae</taxon>
        <taxon>Coniophora</taxon>
    </lineage>
</organism>
<feature type="compositionally biased region" description="Basic and acidic residues" evidence="1">
    <location>
        <begin position="164"/>
        <end position="174"/>
    </location>
</feature>
<evidence type="ECO:0000313" key="3">
    <source>
        <dbReference type="Proteomes" id="UP000053558"/>
    </source>
</evidence>
<evidence type="ECO:0000313" key="2">
    <source>
        <dbReference type="EMBL" id="EIW86505.1"/>
    </source>
</evidence>
<dbReference type="Proteomes" id="UP000053558">
    <property type="component" value="Unassembled WGS sequence"/>
</dbReference>
<keyword evidence="3" id="KW-1185">Reference proteome</keyword>
<evidence type="ECO:0000256" key="1">
    <source>
        <dbReference type="SAM" id="MobiDB-lite"/>
    </source>
</evidence>
<dbReference type="KEGG" id="cput:CONPUDRAFT_161241"/>
<dbReference type="GeneID" id="19204500"/>
<dbReference type="SUPFAM" id="SSF50494">
    <property type="entry name" value="Trypsin-like serine proteases"/>
    <property type="match status" value="1"/>
</dbReference>
<feature type="region of interest" description="Disordered" evidence="1">
    <location>
        <begin position="151"/>
        <end position="174"/>
    </location>
</feature>
<accession>A0A5M3N6N4</accession>